<organism evidence="2 3">
    <name type="scientific">Loigolactobacillus bifermentans DSM 20003</name>
    <dbReference type="NCBI Taxonomy" id="1423726"/>
    <lineage>
        <taxon>Bacteria</taxon>
        <taxon>Bacillati</taxon>
        <taxon>Bacillota</taxon>
        <taxon>Bacilli</taxon>
        <taxon>Lactobacillales</taxon>
        <taxon>Lactobacillaceae</taxon>
        <taxon>Loigolactobacillus</taxon>
    </lineage>
</organism>
<name>A0A0R1GG49_9LACO</name>
<proteinExistence type="predicted"/>
<feature type="transmembrane region" description="Helical" evidence="1">
    <location>
        <begin position="37"/>
        <end position="56"/>
    </location>
</feature>
<dbReference type="OrthoDB" id="9981876at2"/>
<evidence type="ECO:0000256" key="1">
    <source>
        <dbReference type="SAM" id="Phobius"/>
    </source>
</evidence>
<dbReference type="EMBL" id="AZDA01000121">
    <property type="protein sequence ID" value="KRK33164.1"/>
    <property type="molecule type" value="Genomic_DNA"/>
</dbReference>
<comment type="caution">
    <text evidence="2">The sequence shown here is derived from an EMBL/GenBank/DDBJ whole genome shotgun (WGS) entry which is preliminary data.</text>
</comment>
<dbReference type="PATRIC" id="fig|1423726.3.peg.1470"/>
<keyword evidence="3" id="KW-1185">Reference proteome</keyword>
<protein>
    <submittedName>
        <fullName evidence="2">Uncharacterized protein</fullName>
    </submittedName>
</protein>
<keyword evidence="1" id="KW-0812">Transmembrane</keyword>
<dbReference type="AlphaFoldDB" id="A0A0R1GG49"/>
<gene>
    <name evidence="2" type="ORF">FC07_GL001419</name>
</gene>
<feature type="transmembrane region" description="Helical" evidence="1">
    <location>
        <begin position="7"/>
        <end position="25"/>
    </location>
</feature>
<keyword evidence="1" id="KW-1133">Transmembrane helix</keyword>
<dbReference type="Proteomes" id="UP000051461">
    <property type="component" value="Unassembled WGS sequence"/>
</dbReference>
<dbReference type="RefSeq" id="WP_057905511.1">
    <property type="nucleotide sequence ID" value="NZ_AZDA01000121.1"/>
</dbReference>
<accession>A0A0R1GG49</accession>
<evidence type="ECO:0000313" key="3">
    <source>
        <dbReference type="Proteomes" id="UP000051461"/>
    </source>
</evidence>
<evidence type="ECO:0000313" key="2">
    <source>
        <dbReference type="EMBL" id="KRK33164.1"/>
    </source>
</evidence>
<keyword evidence="1" id="KW-0472">Membrane</keyword>
<reference evidence="2 3" key="1">
    <citation type="journal article" date="2015" name="Genome Announc.">
        <title>Expanding the biotechnology potential of lactobacilli through comparative genomics of 213 strains and associated genera.</title>
        <authorList>
            <person name="Sun Z."/>
            <person name="Harris H.M."/>
            <person name="McCann A."/>
            <person name="Guo C."/>
            <person name="Argimon S."/>
            <person name="Zhang W."/>
            <person name="Yang X."/>
            <person name="Jeffery I.B."/>
            <person name="Cooney J.C."/>
            <person name="Kagawa T.F."/>
            <person name="Liu W."/>
            <person name="Song Y."/>
            <person name="Salvetti E."/>
            <person name="Wrobel A."/>
            <person name="Rasinkangas P."/>
            <person name="Parkhill J."/>
            <person name="Rea M.C."/>
            <person name="O'Sullivan O."/>
            <person name="Ritari J."/>
            <person name="Douillard F.P."/>
            <person name="Paul Ross R."/>
            <person name="Yang R."/>
            <person name="Briner A.E."/>
            <person name="Felis G.E."/>
            <person name="de Vos W.M."/>
            <person name="Barrangou R."/>
            <person name="Klaenhammer T.R."/>
            <person name="Caufield P.W."/>
            <person name="Cui Y."/>
            <person name="Zhang H."/>
            <person name="O'Toole P.W."/>
        </authorList>
    </citation>
    <scope>NUCLEOTIDE SEQUENCE [LARGE SCALE GENOMIC DNA]</scope>
    <source>
        <strain evidence="2 3">DSM 20003</strain>
    </source>
</reference>
<sequence length="64" mass="7305">MRHIVRGIWFLTLIYFIVYLLTPALRGAVDASQALSFVHALFGLILVGGGFLWLVLSIHRFFTR</sequence>